<dbReference type="EMBL" id="JARKIB010000026">
    <property type="protein sequence ID" value="KAJ7765186.1"/>
    <property type="molecule type" value="Genomic_DNA"/>
</dbReference>
<dbReference type="Proteomes" id="UP001215598">
    <property type="component" value="Unassembled WGS sequence"/>
</dbReference>
<keyword evidence="3" id="KW-1185">Reference proteome</keyword>
<dbReference type="AlphaFoldDB" id="A0AAD7JHU0"/>
<reference evidence="2" key="1">
    <citation type="submission" date="2023-03" db="EMBL/GenBank/DDBJ databases">
        <title>Massive genome expansion in bonnet fungi (Mycena s.s.) driven by repeated elements and novel gene families across ecological guilds.</title>
        <authorList>
            <consortium name="Lawrence Berkeley National Laboratory"/>
            <person name="Harder C.B."/>
            <person name="Miyauchi S."/>
            <person name="Viragh M."/>
            <person name="Kuo A."/>
            <person name="Thoen E."/>
            <person name="Andreopoulos B."/>
            <person name="Lu D."/>
            <person name="Skrede I."/>
            <person name="Drula E."/>
            <person name="Henrissat B."/>
            <person name="Morin E."/>
            <person name="Kohler A."/>
            <person name="Barry K."/>
            <person name="LaButti K."/>
            <person name="Morin E."/>
            <person name="Salamov A."/>
            <person name="Lipzen A."/>
            <person name="Mereny Z."/>
            <person name="Hegedus B."/>
            <person name="Baldrian P."/>
            <person name="Stursova M."/>
            <person name="Weitz H."/>
            <person name="Taylor A."/>
            <person name="Grigoriev I.V."/>
            <person name="Nagy L.G."/>
            <person name="Martin F."/>
            <person name="Kauserud H."/>
        </authorList>
    </citation>
    <scope>NUCLEOTIDE SEQUENCE</scope>
    <source>
        <strain evidence="2">CBHHK182m</strain>
    </source>
</reference>
<feature type="compositionally biased region" description="Basic and acidic residues" evidence="1">
    <location>
        <begin position="53"/>
        <end position="73"/>
    </location>
</feature>
<evidence type="ECO:0008006" key="4">
    <source>
        <dbReference type="Google" id="ProtNLM"/>
    </source>
</evidence>
<feature type="region of interest" description="Disordered" evidence="1">
    <location>
        <begin position="30"/>
        <end position="115"/>
    </location>
</feature>
<proteinExistence type="predicted"/>
<evidence type="ECO:0000313" key="3">
    <source>
        <dbReference type="Proteomes" id="UP001215598"/>
    </source>
</evidence>
<accession>A0AAD7JHU0</accession>
<evidence type="ECO:0000313" key="2">
    <source>
        <dbReference type="EMBL" id="KAJ7765186.1"/>
    </source>
</evidence>
<name>A0AAD7JHU0_9AGAR</name>
<comment type="caution">
    <text evidence="2">The sequence shown here is derived from an EMBL/GenBank/DDBJ whole genome shotgun (WGS) entry which is preliminary data.</text>
</comment>
<feature type="compositionally biased region" description="Basic and acidic residues" evidence="1">
    <location>
        <begin position="30"/>
        <end position="43"/>
    </location>
</feature>
<evidence type="ECO:0000256" key="1">
    <source>
        <dbReference type="SAM" id="MobiDB-lite"/>
    </source>
</evidence>
<protein>
    <recommendedName>
        <fullName evidence="4">BZIP domain-containing protein</fullName>
    </recommendedName>
</protein>
<organism evidence="2 3">
    <name type="scientific">Mycena metata</name>
    <dbReference type="NCBI Taxonomy" id="1033252"/>
    <lineage>
        <taxon>Eukaryota</taxon>
        <taxon>Fungi</taxon>
        <taxon>Dikarya</taxon>
        <taxon>Basidiomycota</taxon>
        <taxon>Agaricomycotina</taxon>
        <taxon>Agaricomycetes</taxon>
        <taxon>Agaricomycetidae</taxon>
        <taxon>Agaricales</taxon>
        <taxon>Marasmiineae</taxon>
        <taxon>Mycenaceae</taxon>
        <taxon>Mycena</taxon>
    </lineage>
</organism>
<sequence length="251" mass="27578">MPPAPAQRCVDDEDRCLSRLATYRKYRRTHLEERRRKGRERMARLRANQTDAQQERNREAQRRYRERYREQIAHRARRASVRKNAAAGEDTKLRPKARQYWSDPELASSESEEEDGECTLGRRLLGPPLFSTALLPFALARCLGDAGDAVPFGVVEIGLRAVTSPSAGGAGPAILRLQHVPYCARLAQSLGAATPSGINGPVDEPRGVEVDGRRAGEGVKGCRWVPCLEPLSETPNVIGSAAPAGNGLRCS</sequence>
<gene>
    <name evidence="2" type="ORF">B0H16DRAFT_1454366</name>
</gene>